<dbReference type="RefSeq" id="WP_263543147.1">
    <property type="nucleotide sequence ID" value="NZ_JAOVZO020000003.1"/>
</dbReference>
<name>A0A9X4BH36_9GAMM</name>
<proteinExistence type="predicted"/>
<gene>
    <name evidence="3" type="ORF">OD750_004885</name>
</gene>
<sequence length="318" mass="34114">MNRATIARAVVAGASLAAMPAVAATFGEMPQIAGLVRDARLAEISGLTASRRAADRYWVHNDSGDRAELFAIDSTGAVVARVMVDGYAVKGTKKPVDWEDVASFEENGKAYLAIGDIGDNGGVRPRVEIVVIEEPDIAGATAQAPVERRAQIAWRTRFRYADAPHDAEALAIDADAGQALIVTKRTYPPMLWRVPLRSDGEATAVALGPLRVPASNEPEPPASLRVRPRQPTGLSIDRTGSQAAVLTYRAVWLYARAPGQSWAQAFATEPQVLPIAGLPQGEAIGFDASGTHLYVTGERWPAPLIRYDWKSVARPSSR</sequence>
<dbReference type="AlphaFoldDB" id="A0A9X4BH36"/>
<feature type="signal peptide" evidence="2">
    <location>
        <begin position="1"/>
        <end position="23"/>
    </location>
</feature>
<keyword evidence="4" id="KW-1185">Reference proteome</keyword>
<comment type="caution">
    <text evidence="3">The sequence shown here is derived from an EMBL/GenBank/DDBJ whole genome shotgun (WGS) entry which is preliminary data.</text>
</comment>
<keyword evidence="2" id="KW-0732">Signal</keyword>
<evidence type="ECO:0000256" key="1">
    <source>
        <dbReference type="SAM" id="MobiDB-lite"/>
    </source>
</evidence>
<evidence type="ECO:0000313" key="3">
    <source>
        <dbReference type="EMBL" id="MDC8011878.1"/>
    </source>
</evidence>
<evidence type="ECO:0000256" key="2">
    <source>
        <dbReference type="SAM" id="SignalP"/>
    </source>
</evidence>
<dbReference type="EMBL" id="JAOVZO020000003">
    <property type="protein sequence ID" value="MDC8011878.1"/>
    <property type="molecule type" value="Genomic_DNA"/>
</dbReference>
<reference evidence="3" key="1">
    <citation type="submission" date="2023-02" db="EMBL/GenBank/DDBJ databases">
        <title>Tahibacter soli sp. nov. isolated from soil.</title>
        <authorList>
            <person name="Baek J.H."/>
            <person name="Lee J.K."/>
            <person name="Choi D.G."/>
            <person name="Jeon C.O."/>
        </authorList>
    </citation>
    <scope>NUCLEOTIDE SEQUENCE</scope>
    <source>
        <strain evidence="3">BL</strain>
    </source>
</reference>
<dbReference type="Proteomes" id="UP001139971">
    <property type="component" value="Unassembled WGS sequence"/>
</dbReference>
<protein>
    <submittedName>
        <fullName evidence="3">Uncharacterized protein</fullName>
    </submittedName>
</protein>
<feature type="region of interest" description="Disordered" evidence="1">
    <location>
        <begin position="213"/>
        <end position="234"/>
    </location>
</feature>
<evidence type="ECO:0000313" key="4">
    <source>
        <dbReference type="Proteomes" id="UP001139971"/>
    </source>
</evidence>
<feature type="chain" id="PRO_5040903166" evidence="2">
    <location>
        <begin position="24"/>
        <end position="318"/>
    </location>
</feature>
<organism evidence="3 4">
    <name type="scientific">Tahibacter soli</name>
    <dbReference type="NCBI Taxonomy" id="2983605"/>
    <lineage>
        <taxon>Bacteria</taxon>
        <taxon>Pseudomonadati</taxon>
        <taxon>Pseudomonadota</taxon>
        <taxon>Gammaproteobacteria</taxon>
        <taxon>Lysobacterales</taxon>
        <taxon>Rhodanobacteraceae</taxon>
        <taxon>Tahibacter</taxon>
    </lineage>
</organism>
<accession>A0A9X4BH36</accession>